<sequence>MGQSEPIEKIQARTLELVDSHGRVSIVLSAADKYPRISLINPDDGHERVVIGLSDKGANISLIDKDGATLVGAGIDEVSGGITIVDKHKKTLTTICSSERTSDVVQTYSVD</sequence>
<dbReference type="RefSeq" id="WP_013628522.1">
    <property type="nucleotide sequence ID" value="NC_015174.1"/>
</dbReference>
<organism evidence="1 2">
    <name type="scientific">Rubinisphaera brasiliensis (strain ATCC 49424 / DSM 5305 / JCM 21570 / IAM 15109 / NBRC 103401 / IFAM 1448)</name>
    <name type="common">Planctomyces brasiliensis</name>
    <dbReference type="NCBI Taxonomy" id="756272"/>
    <lineage>
        <taxon>Bacteria</taxon>
        <taxon>Pseudomonadati</taxon>
        <taxon>Planctomycetota</taxon>
        <taxon>Planctomycetia</taxon>
        <taxon>Planctomycetales</taxon>
        <taxon>Planctomycetaceae</taxon>
        <taxon>Rubinisphaera</taxon>
    </lineage>
</organism>
<dbReference type="KEGG" id="pbs:Plabr_2196"/>
<evidence type="ECO:0000313" key="2">
    <source>
        <dbReference type="Proteomes" id="UP000006860"/>
    </source>
</evidence>
<dbReference type="AlphaFoldDB" id="F0SK71"/>
<proteinExistence type="predicted"/>
<dbReference type="EMBL" id="CP002546">
    <property type="protein sequence ID" value="ADY59798.1"/>
    <property type="molecule type" value="Genomic_DNA"/>
</dbReference>
<keyword evidence="2" id="KW-1185">Reference proteome</keyword>
<evidence type="ECO:0000313" key="1">
    <source>
        <dbReference type="EMBL" id="ADY59798.1"/>
    </source>
</evidence>
<protein>
    <submittedName>
        <fullName evidence="1">Uncharacterized protein</fullName>
    </submittedName>
</protein>
<accession>F0SK71</accession>
<reference evidence="2" key="1">
    <citation type="submission" date="2011-02" db="EMBL/GenBank/DDBJ databases">
        <title>The complete genome of Planctomyces brasiliensis DSM 5305.</title>
        <authorList>
            <person name="Lucas S."/>
            <person name="Copeland A."/>
            <person name="Lapidus A."/>
            <person name="Bruce D."/>
            <person name="Goodwin L."/>
            <person name="Pitluck S."/>
            <person name="Kyrpides N."/>
            <person name="Mavromatis K."/>
            <person name="Pagani I."/>
            <person name="Ivanova N."/>
            <person name="Ovchinnikova G."/>
            <person name="Lu M."/>
            <person name="Detter J.C."/>
            <person name="Han C."/>
            <person name="Land M."/>
            <person name="Hauser L."/>
            <person name="Markowitz V."/>
            <person name="Cheng J.-F."/>
            <person name="Hugenholtz P."/>
            <person name="Woyke T."/>
            <person name="Wu D."/>
            <person name="Tindall B."/>
            <person name="Pomrenke H.G."/>
            <person name="Brambilla E."/>
            <person name="Klenk H.-P."/>
            <person name="Eisen J.A."/>
        </authorList>
    </citation>
    <scope>NUCLEOTIDE SEQUENCE [LARGE SCALE GENOMIC DNA]</scope>
    <source>
        <strain evidence="2">ATCC 49424 / DSM 5305 / JCM 21570 / NBRC 103401 / IFAM 1448</strain>
    </source>
</reference>
<dbReference type="HOGENOM" id="CLU_2156479_0_0_0"/>
<name>F0SK71_RUBBR</name>
<gene>
    <name evidence="1" type="ordered locus">Plabr_2196</name>
</gene>
<dbReference type="Proteomes" id="UP000006860">
    <property type="component" value="Chromosome"/>
</dbReference>